<dbReference type="AlphaFoldDB" id="A0ABD6CJH9"/>
<reference evidence="3 4" key="1">
    <citation type="journal article" date="2019" name="Int. J. Syst. Evol. Microbiol.">
        <title>The Global Catalogue of Microorganisms (GCM) 10K type strain sequencing project: providing services to taxonomists for standard genome sequencing and annotation.</title>
        <authorList>
            <consortium name="The Broad Institute Genomics Platform"/>
            <consortium name="The Broad Institute Genome Sequencing Center for Infectious Disease"/>
            <person name="Wu L."/>
            <person name="Ma J."/>
        </authorList>
    </citation>
    <scope>NUCLEOTIDE SEQUENCE [LARGE SCALE GENOMIC DNA]</scope>
    <source>
        <strain evidence="3 4">CGMCC 1.12121</strain>
    </source>
</reference>
<evidence type="ECO:0000256" key="1">
    <source>
        <dbReference type="ARBA" id="ARBA00022553"/>
    </source>
</evidence>
<sequence length="476" mass="53563">MAPETERTRPKERKGTPTLGEIRSEFIDRDLPRHLALFYDDVETQLTVSAAFAKHELGRGRQFLYLYEDNDVAAVRRAFEMADIDVEERRAAGALRIEDATEVYLKEEFDPQAMIGALEDATTEAVDAGYTGLSVAGENTWCFHTSFSFDHVLEFESDFDACAPDLPVTALCQYSLDRFDQESISKALWTHEQIVYRGRICENPFYVPPEEFRRSETSKLEARLMLEQTYNLSQARRDVVQREQRIGVLNRTLRHNIRNELNIVLGHLADVGRDEGLPEKYRERLETASQYAEKIVRTSEKARYVEQTLSEGRLGPIDLERAVIESVERTRSLVPGAEITTALGASPTVLADENFGEALDELLENAVQHQERSPPVANVSLDVHEQTVVLEVRNPGDPIPADDQRALRTGQETSLNHAQGIGLWMVKWIVENSHGRLTFPTHPGESRVRIELPATSVLAGSGAAASEFRVTDSDEP</sequence>
<dbReference type="RefSeq" id="WP_256420181.1">
    <property type="nucleotide sequence ID" value="NZ_JANHDI010000001.1"/>
</dbReference>
<dbReference type="SUPFAM" id="SSF55874">
    <property type="entry name" value="ATPase domain of HSP90 chaperone/DNA topoisomerase II/histidine kinase"/>
    <property type="match status" value="1"/>
</dbReference>
<gene>
    <name evidence="3" type="ORF">ACFSBX_04320</name>
</gene>
<dbReference type="InterPro" id="IPR003594">
    <property type="entry name" value="HATPase_dom"/>
</dbReference>
<dbReference type="PANTHER" id="PTHR43547">
    <property type="entry name" value="TWO-COMPONENT HISTIDINE KINASE"/>
    <property type="match status" value="1"/>
</dbReference>
<dbReference type="PROSITE" id="PS50109">
    <property type="entry name" value="HIS_KIN"/>
    <property type="match status" value="1"/>
</dbReference>
<name>A0ABD6CJH9_9EURY</name>
<protein>
    <submittedName>
        <fullName evidence="3">MEDS domain-containing protein</fullName>
    </submittedName>
</protein>
<keyword evidence="4" id="KW-1185">Reference proteome</keyword>
<proteinExistence type="predicted"/>
<organism evidence="3 4">
    <name type="scientific">Halobellus rarus</name>
    <dbReference type="NCBI Taxonomy" id="1126237"/>
    <lineage>
        <taxon>Archaea</taxon>
        <taxon>Methanobacteriati</taxon>
        <taxon>Methanobacteriota</taxon>
        <taxon>Stenosarchaea group</taxon>
        <taxon>Halobacteria</taxon>
        <taxon>Halobacteriales</taxon>
        <taxon>Haloferacaceae</taxon>
        <taxon>Halobellus</taxon>
    </lineage>
</organism>
<dbReference type="Proteomes" id="UP001597085">
    <property type="component" value="Unassembled WGS sequence"/>
</dbReference>
<accession>A0ABD6CJH9</accession>
<dbReference type="InterPro" id="IPR036890">
    <property type="entry name" value="HATPase_C_sf"/>
</dbReference>
<dbReference type="Gene3D" id="3.30.565.10">
    <property type="entry name" value="Histidine kinase-like ATPase, C-terminal domain"/>
    <property type="match status" value="1"/>
</dbReference>
<dbReference type="SMART" id="SM00387">
    <property type="entry name" value="HATPase_c"/>
    <property type="match status" value="1"/>
</dbReference>
<dbReference type="InterPro" id="IPR025847">
    <property type="entry name" value="MEDS_domain"/>
</dbReference>
<dbReference type="EMBL" id="JBHUDK010000003">
    <property type="protein sequence ID" value="MFD1598178.1"/>
    <property type="molecule type" value="Genomic_DNA"/>
</dbReference>
<dbReference type="Pfam" id="PF02518">
    <property type="entry name" value="HATPase_c"/>
    <property type="match status" value="1"/>
</dbReference>
<dbReference type="InterPro" id="IPR005467">
    <property type="entry name" value="His_kinase_dom"/>
</dbReference>
<dbReference type="Pfam" id="PF14417">
    <property type="entry name" value="MEDS"/>
    <property type="match status" value="1"/>
</dbReference>
<evidence type="ECO:0000259" key="2">
    <source>
        <dbReference type="PROSITE" id="PS50109"/>
    </source>
</evidence>
<keyword evidence="1" id="KW-0597">Phosphoprotein</keyword>
<comment type="caution">
    <text evidence="3">The sequence shown here is derived from an EMBL/GenBank/DDBJ whole genome shotgun (WGS) entry which is preliminary data.</text>
</comment>
<evidence type="ECO:0000313" key="3">
    <source>
        <dbReference type="EMBL" id="MFD1598178.1"/>
    </source>
</evidence>
<dbReference type="PANTHER" id="PTHR43547:SF2">
    <property type="entry name" value="HYBRID SIGNAL TRANSDUCTION HISTIDINE KINASE C"/>
    <property type="match status" value="1"/>
</dbReference>
<evidence type="ECO:0000313" key="4">
    <source>
        <dbReference type="Proteomes" id="UP001597085"/>
    </source>
</evidence>
<feature type="domain" description="Histidine kinase" evidence="2">
    <location>
        <begin position="252"/>
        <end position="456"/>
    </location>
</feature>